<organism evidence="3 4">
    <name type="scientific">Thermoproteus uzoniensis (strain 768-20)</name>
    <dbReference type="NCBI Taxonomy" id="999630"/>
    <lineage>
        <taxon>Archaea</taxon>
        <taxon>Thermoproteota</taxon>
        <taxon>Thermoprotei</taxon>
        <taxon>Thermoproteales</taxon>
        <taxon>Thermoproteaceae</taxon>
        <taxon>Thermoproteus</taxon>
    </lineage>
</organism>
<evidence type="ECO:0000256" key="1">
    <source>
        <dbReference type="PROSITE-ProRule" id="PRU00464"/>
    </source>
</evidence>
<dbReference type="STRING" id="999630.TUZN_0242"/>
<evidence type="ECO:0000313" key="4">
    <source>
        <dbReference type="Proteomes" id="UP000008138"/>
    </source>
</evidence>
<dbReference type="Pfam" id="PF01230">
    <property type="entry name" value="HIT"/>
    <property type="match status" value="1"/>
</dbReference>
<dbReference type="InterPro" id="IPR036265">
    <property type="entry name" value="HIT-like_sf"/>
</dbReference>
<dbReference type="PROSITE" id="PS51084">
    <property type="entry name" value="HIT_2"/>
    <property type="match status" value="1"/>
</dbReference>
<dbReference type="GO" id="GO:0003824">
    <property type="term" value="F:catalytic activity"/>
    <property type="evidence" value="ECO:0007669"/>
    <property type="project" value="InterPro"/>
</dbReference>
<dbReference type="Gene3D" id="3.30.428.10">
    <property type="entry name" value="HIT-like"/>
    <property type="match status" value="1"/>
</dbReference>
<dbReference type="InterPro" id="IPR011146">
    <property type="entry name" value="HIT-like"/>
</dbReference>
<accession>F2L1Z9</accession>
<reference key="2">
    <citation type="submission" date="2011-03" db="EMBL/GenBank/DDBJ databases">
        <title>Complete genome sequence of the thermoacidophilic crenarchaeon Thermoproteus uzoniensis 768-20.</title>
        <authorList>
            <person name="Mardanov A.V."/>
            <person name="Gumerov V.M."/>
            <person name="Beletsky A.V."/>
            <person name="Prokofeva M.I."/>
            <person name="Bonch-Osmolovskaya E.A."/>
            <person name="Ravin N.V."/>
            <person name="Skryabin K.G."/>
        </authorList>
    </citation>
    <scope>NUCLEOTIDE SEQUENCE</scope>
    <source>
        <strain>768-20</strain>
    </source>
</reference>
<dbReference type="HOGENOM" id="CLU_056776_1_2_2"/>
<dbReference type="InterPro" id="IPR052908">
    <property type="entry name" value="AP-4-A_phosphorylase"/>
</dbReference>
<reference evidence="3 4" key="1">
    <citation type="journal article" date="2011" name="J. Bacteriol.">
        <title>Complete genome sequence of the thermoacidophilic crenarchaeon Thermoproteus uzoniensis 768-20.</title>
        <authorList>
            <person name="Mardanov A.V."/>
            <person name="Gumerov V.M."/>
            <person name="Beletsky A.V."/>
            <person name="Prokofeva M.I."/>
            <person name="Bonch-Osmolovskaya E.A."/>
            <person name="Ravin N.V."/>
            <person name="Skryabin K.G."/>
        </authorList>
    </citation>
    <scope>NUCLEOTIDE SEQUENCE [LARGE SCALE GENOMIC DNA]</scope>
    <source>
        <strain evidence="3 4">768-20</strain>
    </source>
</reference>
<name>F2L1Z9_THEU7</name>
<evidence type="ECO:0000313" key="3">
    <source>
        <dbReference type="EMBL" id="AEA11740.1"/>
    </source>
</evidence>
<dbReference type="eggNOG" id="arCOG00419">
    <property type="taxonomic scope" value="Archaea"/>
</dbReference>
<dbReference type="SUPFAM" id="SSF54197">
    <property type="entry name" value="HIT-like"/>
    <property type="match status" value="1"/>
</dbReference>
<dbReference type="KEGG" id="tuz:TUZN_0242"/>
<evidence type="ECO:0000259" key="2">
    <source>
        <dbReference type="PROSITE" id="PS51084"/>
    </source>
</evidence>
<dbReference type="PANTHER" id="PTHR42997:SF1">
    <property type="entry name" value="AP-4-A PHOSPHORYLASE"/>
    <property type="match status" value="1"/>
</dbReference>
<feature type="domain" description="HIT" evidence="2">
    <location>
        <begin position="21"/>
        <end position="133"/>
    </location>
</feature>
<dbReference type="EMBL" id="CP002590">
    <property type="protein sequence ID" value="AEA11740.1"/>
    <property type="molecule type" value="Genomic_DNA"/>
</dbReference>
<dbReference type="PANTHER" id="PTHR42997">
    <property type="entry name" value="HIT FAMILY HYDROLASE"/>
    <property type="match status" value="1"/>
</dbReference>
<protein>
    <submittedName>
        <fullName evidence="3">Histidine triad (HIT) protein</fullName>
    </submittedName>
</protein>
<sequence length="154" mass="17621">MVLTPWRYKYIVSGENKKGCFFCEYIGRPEADGENLVFYRGRYSIGLLNKYPYMWGHVMVAPYKHVGDLDELTDEELAGLLREAYMVKSAVMAATGCEDVLMGINVGRAAGAGVEAHLHIHIIPRCREIDPNTPPEELDRLLRRYRDELARLWS</sequence>
<proteinExistence type="predicted"/>
<dbReference type="AlphaFoldDB" id="F2L1Z9"/>
<feature type="short sequence motif" description="Histidine triad motif" evidence="1">
    <location>
        <begin position="117"/>
        <end position="121"/>
    </location>
</feature>
<keyword evidence="4" id="KW-1185">Reference proteome</keyword>
<gene>
    <name evidence="3" type="ordered locus">TUZN_0242</name>
</gene>
<dbReference type="Proteomes" id="UP000008138">
    <property type="component" value="Chromosome"/>
</dbReference>